<name>A0A3S5FEW7_9PLAT</name>
<dbReference type="AlphaFoldDB" id="A0A3S5FEW7"/>
<feature type="non-terminal residue" evidence="1">
    <location>
        <position position="1"/>
    </location>
</feature>
<evidence type="ECO:0000313" key="2">
    <source>
        <dbReference type="Proteomes" id="UP000784294"/>
    </source>
</evidence>
<accession>A0A3S5FEW7</accession>
<protein>
    <submittedName>
        <fullName evidence="1">Uncharacterized protein</fullName>
    </submittedName>
</protein>
<gene>
    <name evidence="1" type="ORF">PXEA_LOCUS21413</name>
</gene>
<reference evidence="1" key="1">
    <citation type="submission" date="2018-11" db="EMBL/GenBank/DDBJ databases">
        <authorList>
            <consortium name="Pathogen Informatics"/>
        </authorList>
    </citation>
    <scope>NUCLEOTIDE SEQUENCE</scope>
</reference>
<keyword evidence="2" id="KW-1185">Reference proteome</keyword>
<organism evidence="1 2">
    <name type="scientific">Protopolystoma xenopodis</name>
    <dbReference type="NCBI Taxonomy" id="117903"/>
    <lineage>
        <taxon>Eukaryota</taxon>
        <taxon>Metazoa</taxon>
        <taxon>Spiralia</taxon>
        <taxon>Lophotrochozoa</taxon>
        <taxon>Platyhelminthes</taxon>
        <taxon>Monogenea</taxon>
        <taxon>Polyopisthocotylea</taxon>
        <taxon>Polystomatidea</taxon>
        <taxon>Polystomatidae</taxon>
        <taxon>Protopolystoma</taxon>
    </lineage>
</organism>
<proteinExistence type="predicted"/>
<evidence type="ECO:0000313" key="1">
    <source>
        <dbReference type="EMBL" id="VEL27973.1"/>
    </source>
</evidence>
<comment type="caution">
    <text evidence="1">The sequence shown here is derived from an EMBL/GenBank/DDBJ whole genome shotgun (WGS) entry which is preliminary data.</text>
</comment>
<sequence>MSRQDHFIRQPDYHEKYTFVATHSSRDSSVLEACSSTPTSSIFSRSLIPCTATVSSVSGGKANSISATTSMSTDPSASFAGLRLINESTSSALSSPLAHQHQFTAPFQTTSNMLPTHLLLQHQQHQHQVFNFSSAPNQAIGSGSSPGHLQSQPQSPVGLTAFLGLGADGQTQGPVTFLFDGLANEDHTSVAVSSHPVATTVVGNNIDNASFNGNSSNSAGIDNRTAAINGPVSMAMAMFMASQQIAGTSNQTTGVNCVSGNTNSLNPGPQAAPLNLMMQQFAVAAAAASCIPSDTGLDAGDKGTIEAISVTPERQIFLPGGHLPSATGAGEL</sequence>
<dbReference type="Proteomes" id="UP000784294">
    <property type="component" value="Unassembled WGS sequence"/>
</dbReference>
<dbReference type="EMBL" id="CAAALY010091417">
    <property type="protein sequence ID" value="VEL27973.1"/>
    <property type="molecule type" value="Genomic_DNA"/>
</dbReference>